<feature type="active site" description="Charge relay system" evidence="5 6">
    <location>
        <position position="449"/>
    </location>
</feature>
<dbReference type="PROSITE" id="PS51892">
    <property type="entry name" value="SUBTILASE"/>
    <property type="match status" value="1"/>
</dbReference>
<sequence>MSPHPSRPVALLLSFLLSGALLIPLTLTPSAAASAVPSPAAVPAAGEGPDRGGGAGKESSTRITLITGDLVVLDAPDETGAPAIRIEPRVEGTSFSVRRDAGRVTVIPSTVAKLVGDVLDPALFDVTGLVEMQYDDAHRADIPVITQGAGVVGLRSGLALRSLGASAGTAAKDGSLTNSLTTRRAATGKVWLDRRLGVASTSVTTSATNSTAAPTDPYLNQVKAPTAWARGLDGRGVKVAVLDTGTDTGHPALAGKVTTAADFTNTGSAEDDNGHGTHVASLIAGSGAGSDGARQGIAPAVDLISGKVLAANGFGQESWVIAGMEWAAAQGADLVNLSLSAAASDGDDLVAQALDRLTAETGTLFVAAAGNRGNLGWNPYTIGSPGVAASALTVGAVDAADKQAIFSSEGPTRGSYRLKPDLSAPGVSIAGARAGARDTSLYVPMTGTSQATPIVTGAAALMLQQHPTHSWQQLKSDLVNAADTTAVYTGWSSGGGRLDLDRASTNTLTADVSSLDFAYLRYPDKAPRSRVVTLTNTGTTEVTLPVVDTERSSTNGDAPADAVVATPATVTVPAGGTASTTITVDPALLPDGFWQGGVSFGDRLRLAFGAYDEPERYDLTVKAYDRTGTPYAGGQVSVFNYANGGSINLTLDANGAARARLDPGRLTIFSAVETPADGDRPETFALTGTAELAFTGDTSYVLDARKAQVLTEPTVEGRQTKLAESALSISRHGNGRGLSDFYFFGAEQIAAGTVFVQPTVKLTGSGSFEASNRWRLEPVGQVRPGDPAAYELLLVKDRFAQPLTPRLSRWDVLRMARVENTFGTVSGAGQQIVERAWTTKETGVGWVSKRSANVPAKQIELLTADAGALWNQCLTATTTKTTRLCDRANLPFEPGARVERTFGLVLHPAVFSGSHTKSYLFVDMGLADAFHNSKPPASTYQSRRLAVYREGVLAGEVAGGSSYFQIPNGPGRFRLEQSWALDPAVIGRSSRAETTWNFTSEPPDPTKATGVPPALLDVSYDAEVDAEGRAAAWRPLQVDLLVDHLRGSTASRVTGARLSYSTDDGAHWQPAIAVPASSGYRVIIPPWSLLPGKSLSLKAVATDAAGGSIEQTVIGAIPIH</sequence>
<reference evidence="9 10" key="1">
    <citation type="submission" date="2019-03" db="EMBL/GenBank/DDBJ databases">
        <title>Genomic Encyclopedia of Type Strains, Phase III (KMG-III): the genomes of soil and plant-associated and newly described type strains.</title>
        <authorList>
            <person name="Whitman W."/>
        </authorList>
    </citation>
    <scope>NUCLEOTIDE SEQUENCE [LARGE SCALE GENOMIC DNA]</scope>
    <source>
        <strain evidence="9 10">VKM Ac-2527</strain>
    </source>
</reference>
<evidence type="ECO:0000256" key="7">
    <source>
        <dbReference type="SAM" id="MobiDB-lite"/>
    </source>
</evidence>
<dbReference type="RefSeq" id="WP_133803459.1">
    <property type="nucleotide sequence ID" value="NZ_SNWQ01000016.1"/>
</dbReference>
<evidence type="ECO:0000256" key="6">
    <source>
        <dbReference type="PROSITE-ProRule" id="PRU01240"/>
    </source>
</evidence>
<dbReference type="AlphaFoldDB" id="A0A4R6K4Z1"/>
<feature type="region of interest" description="Disordered" evidence="7">
    <location>
        <begin position="39"/>
        <end position="60"/>
    </location>
</feature>
<dbReference type="SUPFAM" id="SSF52743">
    <property type="entry name" value="Subtilisin-like"/>
    <property type="match status" value="1"/>
</dbReference>
<comment type="similarity">
    <text evidence="1 6">Belongs to the peptidase S8 family.</text>
</comment>
<dbReference type="EMBL" id="SNWQ01000016">
    <property type="protein sequence ID" value="TDO44384.1"/>
    <property type="molecule type" value="Genomic_DNA"/>
</dbReference>
<feature type="active site" description="Charge relay system" evidence="5 6">
    <location>
        <position position="243"/>
    </location>
</feature>
<dbReference type="GO" id="GO:0005975">
    <property type="term" value="P:carbohydrate metabolic process"/>
    <property type="evidence" value="ECO:0007669"/>
    <property type="project" value="UniProtKB-ARBA"/>
</dbReference>
<accession>A0A4R6K4Z1</accession>
<dbReference type="InterPro" id="IPR015500">
    <property type="entry name" value="Peptidase_S8_subtilisin-rel"/>
</dbReference>
<dbReference type="PRINTS" id="PR00723">
    <property type="entry name" value="SUBTILISIN"/>
</dbReference>
<dbReference type="Proteomes" id="UP000295388">
    <property type="component" value="Unassembled WGS sequence"/>
</dbReference>
<evidence type="ECO:0000256" key="4">
    <source>
        <dbReference type="ARBA" id="ARBA00022825"/>
    </source>
</evidence>
<feature type="domain" description="Peptidase S8/S53" evidence="8">
    <location>
        <begin position="234"/>
        <end position="490"/>
    </location>
</feature>
<dbReference type="InterPro" id="IPR022398">
    <property type="entry name" value="Peptidase_S8_His-AS"/>
</dbReference>
<dbReference type="PANTHER" id="PTHR43806">
    <property type="entry name" value="PEPTIDASE S8"/>
    <property type="match status" value="1"/>
</dbReference>
<dbReference type="InterPro" id="IPR023828">
    <property type="entry name" value="Peptidase_S8_Ser-AS"/>
</dbReference>
<organism evidence="9 10">
    <name type="scientific">Kribbella caucasensis</name>
    <dbReference type="NCBI Taxonomy" id="2512215"/>
    <lineage>
        <taxon>Bacteria</taxon>
        <taxon>Bacillati</taxon>
        <taxon>Actinomycetota</taxon>
        <taxon>Actinomycetes</taxon>
        <taxon>Propionibacteriales</taxon>
        <taxon>Kribbellaceae</taxon>
        <taxon>Kribbella</taxon>
    </lineage>
</organism>
<dbReference type="Gene3D" id="3.40.50.200">
    <property type="entry name" value="Peptidase S8/S53 domain"/>
    <property type="match status" value="1"/>
</dbReference>
<comment type="caution">
    <text evidence="9">The sequence shown here is derived from an EMBL/GenBank/DDBJ whole genome shotgun (WGS) entry which is preliminary data.</text>
</comment>
<dbReference type="PANTHER" id="PTHR43806:SF65">
    <property type="entry name" value="SERINE PROTEASE APRX"/>
    <property type="match status" value="1"/>
</dbReference>
<evidence type="ECO:0000259" key="8">
    <source>
        <dbReference type="Pfam" id="PF00082"/>
    </source>
</evidence>
<dbReference type="PROSITE" id="PS00137">
    <property type="entry name" value="SUBTILASE_HIS"/>
    <property type="match status" value="1"/>
</dbReference>
<evidence type="ECO:0000256" key="1">
    <source>
        <dbReference type="ARBA" id="ARBA00011073"/>
    </source>
</evidence>
<dbReference type="PROSITE" id="PS00138">
    <property type="entry name" value="SUBTILASE_SER"/>
    <property type="match status" value="1"/>
</dbReference>
<evidence type="ECO:0000313" key="10">
    <source>
        <dbReference type="Proteomes" id="UP000295388"/>
    </source>
</evidence>
<dbReference type="InterPro" id="IPR050131">
    <property type="entry name" value="Peptidase_S8_subtilisin-like"/>
</dbReference>
<evidence type="ECO:0000256" key="3">
    <source>
        <dbReference type="ARBA" id="ARBA00022801"/>
    </source>
</evidence>
<dbReference type="GO" id="GO:0006508">
    <property type="term" value="P:proteolysis"/>
    <property type="evidence" value="ECO:0007669"/>
    <property type="project" value="UniProtKB-KW"/>
</dbReference>
<dbReference type="GO" id="GO:0004252">
    <property type="term" value="F:serine-type endopeptidase activity"/>
    <property type="evidence" value="ECO:0007669"/>
    <property type="project" value="UniProtKB-UniRule"/>
</dbReference>
<dbReference type="OrthoDB" id="9813435at2"/>
<dbReference type="InterPro" id="IPR036852">
    <property type="entry name" value="Peptidase_S8/S53_dom_sf"/>
</dbReference>
<dbReference type="Gene3D" id="2.60.40.10">
    <property type="entry name" value="Immunoglobulins"/>
    <property type="match status" value="1"/>
</dbReference>
<name>A0A4R6K4Z1_9ACTN</name>
<dbReference type="Pfam" id="PF00082">
    <property type="entry name" value="Peptidase_S8"/>
    <property type="match status" value="1"/>
</dbReference>
<protein>
    <submittedName>
        <fullName evidence="9">Subtilase family protein</fullName>
    </submittedName>
</protein>
<keyword evidence="3 6" id="KW-0378">Hydrolase</keyword>
<evidence type="ECO:0000256" key="5">
    <source>
        <dbReference type="PIRSR" id="PIRSR615500-1"/>
    </source>
</evidence>
<dbReference type="InterPro" id="IPR000209">
    <property type="entry name" value="Peptidase_S8/S53_dom"/>
</dbReference>
<keyword evidence="10" id="KW-1185">Reference proteome</keyword>
<evidence type="ECO:0000256" key="2">
    <source>
        <dbReference type="ARBA" id="ARBA00022670"/>
    </source>
</evidence>
<keyword evidence="4 6" id="KW-0720">Serine protease</keyword>
<proteinExistence type="inferred from homology"/>
<gene>
    <name evidence="9" type="ORF">EV643_116196</name>
</gene>
<feature type="active site" description="Charge relay system" evidence="5 6">
    <location>
        <position position="275"/>
    </location>
</feature>
<evidence type="ECO:0000313" key="9">
    <source>
        <dbReference type="EMBL" id="TDO44384.1"/>
    </source>
</evidence>
<dbReference type="InterPro" id="IPR013783">
    <property type="entry name" value="Ig-like_fold"/>
</dbReference>
<keyword evidence="2 6" id="KW-0645">Protease</keyword>